<evidence type="ECO:0000313" key="3">
    <source>
        <dbReference type="EMBL" id="VDN36918.1"/>
    </source>
</evidence>
<feature type="region of interest" description="Disordered" evidence="1">
    <location>
        <begin position="1"/>
        <end position="35"/>
    </location>
</feature>
<feature type="domain" description="SDA1 C-terminal" evidence="2">
    <location>
        <begin position="51"/>
        <end position="94"/>
    </location>
</feature>
<dbReference type="AlphaFoldDB" id="A0A3P7NMQ0"/>
<name>A0A3P7NMQ0_DIBLA</name>
<dbReference type="EMBL" id="UYRU01089841">
    <property type="protein sequence ID" value="VDN36918.1"/>
    <property type="molecule type" value="Genomic_DNA"/>
</dbReference>
<evidence type="ECO:0000313" key="4">
    <source>
        <dbReference type="Proteomes" id="UP000281553"/>
    </source>
</evidence>
<accession>A0A3P7NMQ0</accession>
<evidence type="ECO:0000259" key="2">
    <source>
        <dbReference type="Pfam" id="PF21638"/>
    </source>
</evidence>
<dbReference type="Pfam" id="PF21638">
    <property type="entry name" value="SDA1_C"/>
    <property type="match status" value="1"/>
</dbReference>
<dbReference type="Proteomes" id="UP000281553">
    <property type="component" value="Unassembled WGS sequence"/>
</dbReference>
<sequence>MEEIVVDEDDLDGAEVDSDADEAAGDPSKAQGLVSMRDITKLVNRMNPHASTTNREKRKKKTFQMIKHKVRRKAKRSFREKQTALRDHLKKLAKQMRK</sequence>
<dbReference type="InterPro" id="IPR048292">
    <property type="entry name" value="SDA1_C"/>
</dbReference>
<dbReference type="OrthoDB" id="2196187at2759"/>
<proteinExistence type="predicted"/>
<organism evidence="3 4">
    <name type="scientific">Dibothriocephalus latus</name>
    <name type="common">Fish tapeworm</name>
    <name type="synonym">Diphyllobothrium latum</name>
    <dbReference type="NCBI Taxonomy" id="60516"/>
    <lineage>
        <taxon>Eukaryota</taxon>
        <taxon>Metazoa</taxon>
        <taxon>Spiralia</taxon>
        <taxon>Lophotrochozoa</taxon>
        <taxon>Platyhelminthes</taxon>
        <taxon>Cestoda</taxon>
        <taxon>Eucestoda</taxon>
        <taxon>Diphyllobothriidea</taxon>
        <taxon>Diphyllobothriidae</taxon>
        <taxon>Dibothriocephalus</taxon>
    </lineage>
</organism>
<feature type="compositionally biased region" description="Acidic residues" evidence="1">
    <location>
        <begin position="1"/>
        <end position="24"/>
    </location>
</feature>
<reference evidence="3 4" key="1">
    <citation type="submission" date="2018-11" db="EMBL/GenBank/DDBJ databases">
        <authorList>
            <consortium name="Pathogen Informatics"/>
        </authorList>
    </citation>
    <scope>NUCLEOTIDE SEQUENCE [LARGE SCALE GENOMIC DNA]</scope>
</reference>
<gene>
    <name evidence="3" type="ORF">DILT_LOCUS17175</name>
</gene>
<keyword evidence="4" id="KW-1185">Reference proteome</keyword>
<protein>
    <recommendedName>
        <fullName evidence="2">SDA1 C-terminal domain-containing protein</fullName>
    </recommendedName>
</protein>
<evidence type="ECO:0000256" key="1">
    <source>
        <dbReference type="SAM" id="MobiDB-lite"/>
    </source>
</evidence>